<dbReference type="PROSITE" id="PS50806">
    <property type="entry name" value="KRAB_RELATED"/>
    <property type="match status" value="1"/>
</dbReference>
<dbReference type="InterPro" id="IPR003655">
    <property type="entry name" value="aKRAB"/>
</dbReference>
<dbReference type="EMBL" id="KB364590">
    <property type="protein sequence ID" value="ELV12329.1"/>
    <property type="molecule type" value="Genomic_DNA"/>
</dbReference>
<evidence type="ECO:0000256" key="2">
    <source>
        <dbReference type="SAM" id="MobiDB-lite"/>
    </source>
</evidence>
<comment type="similarity">
    <text evidence="1">Belongs to the pro/parathymosin family.</text>
</comment>
<protein>
    <submittedName>
        <fullName evidence="5">Protein SSX1</fullName>
    </submittedName>
</protein>
<dbReference type="Pfam" id="PF01352">
    <property type="entry name" value="KRAB"/>
    <property type="match status" value="1"/>
</dbReference>
<evidence type="ECO:0000259" key="3">
    <source>
        <dbReference type="PROSITE" id="PS50805"/>
    </source>
</evidence>
<dbReference type="InterPro" id="IPR004931">
    <property type="entry name" value="Pro/parathymosin"/>
</dbReference>
<dbReference type="Proteomes" id="UP000011518">
    <property type="component" value="Unassembled WGS sequence"/>
</dbReference>
<dbReference type="InterPro" id="IPR036051">
    <property type="entry name" value="KRAB_dom_sf"/>
</dbReference>
<evidence type="ECO:0000313" key="6">
    <source>
        <dbReference type="Proteomes" id="UP000011518"/>
    </source>
</evidence>
<accession>L8YB62</accession>
<reference evidence="6" key="1">
    <citation type="submission" date="2012-07" db="EMBL/GenBank/DDBJ databases">
        <title>Genome of the Chinese tree shrew, a rising model animal genetically related to primates.</title>
        <authorList>
            <person name="Zhang G."/>
            <person name="Fan Y."/>
            <person name="Yao Y."/>
            <person name="Huang Z."/>
        </authorList>
    </citation>
    <scope>NUCLEOTIDE SEQUENCE [LARGE SCALE GENOMIC DNA]</scope>
</reference>
<keyword evidence="6" id="KW-1185">Reference proteome</keyword>
<dbReference type="Gene3D" id="6.10.140.140">
    <property type="match status" value="1"/>
</dbReference>
<organism evidence="5 6">
    <name type="scientific">Tupaia chinensis</name>
    <name type="common">Chinese tree shrew</name>
    <name type="synonym">Tupaia belangeri chinensis</name>
    <dbReference type="NCBI Taxonomy" id="246437"/>
    <lineage>
        <taxon>Eukaryota</taxon>
        <taxon>Metazoa</taxon>
        <taxon>Chordata</taxon>
        <taxon>Craniata</taxon>
        <taxon>Vertebrata</taxon>
        <taxon>Euteleostomi</taxon>
        <taxon>Mammalia</taxon>
        <taxon>Eutheria</taxon>
        <taxon>Euarchontoglires</taxon>
        <taxon>Scandentia</taxon>
        <taxon>Tupaiidae</taxon>
        <taxon>Tupaia</taxon>
    </lineage>
</organism>
<dbReference type="SMART" id="SM00349">
    <property type="entry name" value="KRAB"/>
    <property type="match status" value="1"/>
</dbReference>
<feature type="domain" description="KRAB-related" evidence="4">
    <location>
        <begin position="47"/>
        <end position="110"/>
    </location>
</feature>
<dbReference type="Pfam" id="PF03247">
    <property type="entry name" value="Prothymosin"/>
    <property type="match status" value="1"/>
</dbReference>
<name>L8YB62_TUPCH</name>
<dbReference type="AlphaFoldDB" id="L8YB62"/>
<sequence>MSDVAVDTSSEITTKNLKEKEVVEEAENGRDAPANGNANDESGKEEAENEAFNDISKYFSKKEWAKLNYSEKTTYAYMKRNYDTMTSLGLQTTVPDFMSSSEQTQIPQEKNSDEDQNLGSQGPEEKEKSIWAHRLRERKNPVVYEEISDPEEED</sequence>
<dbReference type="GO" id="GO:0006355">
    <property type="term" value="P:regulation of DNA-templated transcription"/>
    <property type="evidence" value="ECO:0007669"/>
    <property type="project" value="InterPro"/>
</dbReference>
<dbReference type="InParanoid" id="L8YB62"/>
<dbReference type="SUPFAM" id="SSF109640">
    <property type="entry name" value="KRAB domain (Kruppel-associated box)"/>
    <property type="match status" value="1"/>
</dbReference>
<dbReference type="PROSITE" id="PS50805">
    <property type="entry name" value="KRAB"/>
    <property type="match status" value="1"/>
</dbReference>
<feature type="compositionally biased region" description="Basic and acidic residues" evidence="2">
    <location>
        <begin position="16"/>
        <end position="30"/>
    </location>
</feature>
<dbReference type="Pfam" id="PF09514">
    <property type="entry name" value="SSXRD"/>
    <property type="match status" value="1"/>
</dbReference>
<reference evidence="6" key="2">
    <citation type="journal article" date="2013" name="Nat. Commun.">
        <title>Genome of the Chinese tree shrew.</title>
        <authorList>
            <person name="Fan Y."/>
            <person name="Huang Z.Y."/>
            <person name="Cao C.C."/>
            <person name="Chen C.S."/>
            <person name="Chen Y.X."/>
            <person name="Fan D.D."/>
            <person name="He J."/>
            <person name="Hou H.L."/>
            <person name="Hu L."/>
            <person name="Hu X.T."/>
            <person name="Jiang X.T."/>
            <person name="Lai R."/>
            <person name="Lang Y.S."/>
            <person name="Liang B."/>
            <person name="Liao S.G."/>
            <person name="Mu D."/>
            <person name="Ma Y.Y."/>
            <person name="Niu Y.Y."/>
            <person name="Sun X.Q."/>
            <person name="Xia J.Q."/>
            <person name="Xiao J."/>
            <person name="Xiong Z.Q."/>
            <person name="Xu L."/>
            <person name="Yang L."/>
            <person name="Zhang Y."/>
            <person name="Zhao W."/>
            <person name="Zhao X.D."/>
            <person name="Zheng Y.T."/>
            <person name="Zhou J.M."/>
            <person name="Zhu Y.B."/>
            <person name="Zhang G.J."/>
            <person name="Wang J."/>
            <person name="Yao Y.G."/>
        </authorList>
    </citation>
    <scope>NUCLEOTIDE SEQUENCE [LARGE SCALE GENOMIC DNA]</scope>
</reference>
<evidence type="ECO:0000313" key="5">
    <source>
        <dbReference type="EMBL" id="ELV12329.1"/>
    </source>
</evidence>
<dbReference type="PANTHER" id="PTHR14112:SF1">
    <property type="entry name" value="KRAB-RELATED DOMAIN-CONTAINING PROTEIN"/>
    <property type="match status" value="1"/>
</dbReference>
<dbReference type="InterPro" id="IPR001909">
    <property type="entry name" value="KRAB"/>
</dbReference>
<feature type="region of interest" description="Disordered" evidence="2">
    <location>
        <begin position="93"/>
        <end position="154"/>
    </location>
</feature>
<dbReference type="FunCoup" id="L8YB62">
    <property type="interactions" value="215"/>
</dbReference>
<feature type="compositionally biased region" description="Polar residues" evidence="2">
    <location>
        <begin position="93"/>
        <end position="109"/>
    </location>
</feature>
<evidence type="ECO:0000256" key="1">
    <source>
        <dbReference type="ARBA" id="ARBA00008032"/>
    </source>
</evidence>
<gene>
    <name evidence="5" type="ORF">TREES_T100021140</name>
</gene>
<feature type="domain" description="KRAB" evidence="3">
    <location>
        <begin position="50"/>
        <end position="120"/>
    </location>
</feature>
<dbReference type="InterPro" id="IPR019041">
    <property type="entry name" value="SSXRD_motif"/>
</dbReference>
<dbReference type="PANTHER" id="PTHR14112">
    <property type="entry name" value="SYNOVIAL SARCOMA, X MEMBER"/>
    <property type="match status" value="1"/>
</dbReference>
<dbReference type="eggNOG" id="ENOG502RU1A">
    <property type="taxonomic scope" value="Eukaryota"/>
</dbReference>
<evidence type="ECO:0000259" key="4">
    <source>
        <dbReference type="PROSITE" id="PS50806"/>
    </source>
</evidence>
<dbReference type="GO" id="GO:0005634">
    <property type="term" value="C:nucleus"/>
    <property type="evidence" value="ECO:0007669"/>
    <property type="project" value="InterPro"/>
</dbReference>
<proteinExistence type="inferred from homology"/>
<feature type="region of interest" description="Disordered" evidence="2">
    <location>
        <begin position="1"/>
        <end position="49"/>
    </location>
</feature>